<keyword evidence="2" id="KW-0812">Transmembrane</keyword>
<organism evidence="3 4">
    <name type="scientific">Proteobacteria bacterium 228</name>
    <dbReference type="NCBI Taxonomy" id="2083153"/>
    <lineage>
        <taxon>Bacteria</taxon>
        <taxon>Pseudomonadati</taxon>
        <taxon>Pseudomonadota</taxon>
    </lineage>
</organism>
<dbReference type="EMBL" id="PRLP01000072">
    <property type="protein sequence ID" value="PPC75732.1"/>
    <property type="molecule type" value="Genomic_DNA"/>
</dbReference>
<feature type="region of interest" description="Disordered" evidence="1">
    <location>
        <begin position="1"/>
        <end position="22"/>
    </location>
</feature>
<sequence>MQPTQSPLSPPEPDMQSKAEQEAASRETAQVSLLAQLSDSWHAVLSQISGAVDLAALEARLAALSLLEMLALAITLAVLAITAWLLVLVLIALALMATGLPLWLSVTVLLVTNLAACIWIVLRIRRKSADATFPATRSVFREYTQPQHDTAE</sequence>
<feature type="transmembrane region" description="Helical" evidence="2">
    <location>
        <begin position="102"/>
        <end position="122"/>
    </location>
</feature>
<protein>
    <recommendedName>
        <fullName evidence="5">Phage holin family protein</fullName>
    </recommendedName>
</protein>
<evidence type="ECO:0008006" key="5">
    <source>
        <dbReference type="Google" id="ProtNLM"/>
    </source>
</evidence>
<evidence type="ECO:0000256" key="1">
    <source>
        <dbReference type="SAM" id="MobiDB-lite"/>
    </source>
</evidence>
<dbReference type="AlphaFoldDB" id="A0A2S5KLZ3"/>
<reference evidence="3 4" key="1">
    <citation type="submission" date="2018-02" db="EMBL/GenBank/DDBJ databases">
        <title>novel marine gammaproteobacteria from coastal saline agro ecosystem.</title>
        <authorList>
            <person name="Krishnan R."/>
            <person name="Ramesh Kumar N."/>
        </authorList>
    </citation>
    <scope>NUCLEOTIDE SEQUENCE [LARGE SCALE GENOMIC DNA]</scope>
    <source>
        <strain evidence="3 4">228</strain>
    </source>
</reference>
<accession>A0A2S5KLZ3</accession>
<evidence type="ECO:0000313" key="3">
    <source>
        <dbReference type="EMBL" id="PPC75732.1"/>
    </source>
</evidence>
<evidence type="ECO:0000313" key="4">
    <source>
        <dbReference type="Proteomes" id="UP000238196"/>
    </source>
</evidence>
<evidence type="ECO:0000256" key="2">
    <source>
        <dbReference type="SAM" id="Phobius"/>
    </source>
</evidence>
<feature type="transmembrane region" description="Helical" evidence="2">
    <location>
        <begin position="70"/>
        <end position="96"/>
    </location>
</feature>
<gene>
    <name evidence="3" type="ORF">C4K68_19060</name>
</gene>
<dbReference type="Proteomes" id="UP000238196">
    <property type="component" value="Unassembled WGS sequence"/>
</dbReference>
<name>A0A2S5KLZ3_9PROT</name>
<keyword evidence="2" id="KW-1133">Transmembrane helix</keyword>
<proteinExistence type="predicted"/>
<keyword evidence="2" id="KW-0472">Membrane</keyword>
<comment type="caution">
    <text evidence="3">The sequence shown here is derived from an EMBL/GenBank/DDBJ whole genome shotgun (WGS) entry which is preliminary data.</text>
</comment>